<sequence>MSIHITRGNMLYGTGRPTISAEYYGQTYIDTGSNPRAIWVATGQNNESWNEVSQKGHKHTVSDFSDLVPEITKIVQDQGIEAALIALKGGNNIWEGDWNNFTGALRVGGASVLSTNSSIGELKDVTLGENLKVNTLLGWNGSTFVPYEVTGASPSEGGIDFSQYVRKDELVSTLDSSASDRALAASAGKTLLETMKARYSPIDHTHTNLAPVNHRHENYLDKTINQTMTGSLVLDTNRSGLPLSIRNSFGRLDFQFPISPTDSLVIAASGNGGTELNDIIFGGVDGNTGGSLTLNFGRVHIPAGQMTIGDTKRYLGMPALKISEPNLTYVGNLNRKPAIDINGGAMNGIGQLVFRNYSSSRDAAILFPRNYAGSGQPTESGYYHYLRMSDGELLTDTALSSEQSYISFKGVRIFFSVTDPGKAGREGDIWIKI</sequence>
<proteinExistence type="predicted"/>
<evidence type="ECO:0000313" key="1">
    <source>
        <dbReference type="EMBL" id="ASZ76695.1"/>
    </source>
</evidence>
<reference evidence="1 2" key="1">
    <citation type="submission" date="2017-04" db="EMBL/GenBank/DDBJ databases">
        <title>Complete Genome Sequence of Lytic Bacteriophage EF1 Infecting Enterococcus faecalis Isolates.</title>
        <authorList>
            <person name="Kim D."/>
            <person name="Kim Y.J."/>
            <person name="Han B.K."/>
            <person name="Kim H."/>
        </authorList>
    </citation>
    <scope>NUCLEOTIDE SEQUENCE [LARGE SCALE GENOMIC DNA]</scope>
</reference>
<dbReference type="EMBL" id="MF001358">
    <property type="protein sequence ID" value="ASZ76695.1"/>
    <property type="molecule type" value="Genomic_DNA"/>
</dbReference>
<evidence type="ECO:0000313" key="2">
    <source>
        <dbReference type="Proteomes" id="UP000260005"/>
    </source>
</evidence>
<evidence type="ECO:0008006" key="3">
    <source>
        <dbReference type="Google" id="ProtNLM"/>
    </source>
</evidence>
<name>A0A249XXI9_9CAUD</name>
<dbReference type="Proteomes" id="UP000260005">
    <property type="component" value="Segment"/>
</dbReference>
<accession>A0A249XXI9</accession>
<organism evidence="1 2">
    <name type="scientific">Enterococcus phage EF1</name>
    <dbReference type="NCBI Taxonomy" id="2025813"/>
    <lineage>
        <taxon>Viruses</taxon>
        <taxon>Duplodnaviria</taxon>
        <taxon>Heunggongvirae</taxon>
        <taxon>Uroviricota</taxon>
        <taxon>Caudoviricetes</taxon>
    </lineage>
</organism>
<protein>
    <recommendedName>
        <fullName evidence="3">Tail fiber protein</fullName>
    </recommendedName>
</protein>
<keyword evidence="2" id="KW-1185">Reference proteome</keyword>